<dbReference type="EMBL" id="CP001798">
    <property type="protein sequence ID" value="ADE14892.1"/>
    <property type="molecule type" value="Genomic_DNA"/>
</dbReference>
<keyword evidence="3" id="KW-1185">Reference proteome</keyword>
<reference evidence="3" key="1">
    <citation type="submission" date="2010-04" db="EMBL/GenBank/DDBJ databases">
        <title>Complete genome sequence of Nitrosococcus halophilus Nc4, a salt-adapted, aerobic obligate ammonia-oxidizing sulfur purple bacterium.</title>
        <authorList>
            <consortium name="US DOE Joint Genome Institute"/>
            <person name="Campbell M.A."/>
            <person name="Malfatti S.A."/>
            <person name="Chain P.S.G."/>
            <person name="Heidelberg J.F."/>
            <person name="Ward B.B."/>
            <person name="Klotz M.G."/>
        </authorList>
    </citation>
    <scope>NUCLEOTIDE SEQUENCE [LARGE SCALE GENOMIC DNA]</scope>
    <source>
        <strain evidence="3">Nc4</strain>
    </source>
</reference>
<evidence type="ECO:0000313" key="3">
    <source>
        <dbReference type="Proteomes" id="UP000001844"/>
    </source>
</evidence>
<accession>D5C300</accession>
<dbReference type="AlphaFoldDB" id="D5C300"/>
<sequence>MRNSQGHAVVIGASIAGLLAARILQNHFQRVTLVDKDIETPTPNPRKGVPQGRHGHVLLARGATAIAKQFPKLFADLVEQGSIVVDISTEELQWFHHGAWRLPPSTKIFGYSQTRPFLEWHLKRHLALHHPVQFLTATSVVGLQTDARKQRITGVHIRPADKGAVKTLAADLVIDASGRGSRNPKWLEALGYPRPEETRVGIHLGYGSRLYQPPPDFKSEWKILAIYPKAPSSTKFGVIFPVEKKRWLVTLVGALRDYPPEDDEGFLQFAKALDHPGIYQAIQNASPLTPITKYRFPTYLRRHYERLAPFPEGFLVMGDAMCSFNPIYGQGITVCALEAEALETCLQHFRDDLSGLSRDYFKNASRLIDNAWRMATSVDFLYAQTEGKRPLGTSLMSWYNARLLELSARDKKIATTFHEVLHFLKPPTALFHPYIIRQVLKSGLRSTIRSCR</sequence>
<dbReference type="KEGG" id="nhl:Nhal_1771"/>
<keyword evidence="2" id="KW-0503">Monooxygenase</keyword>
<dbReference type="InterPro" id="IPR036188">
    <property type="entry name" value="FAD/NAD-bd_sf"/>
</dbReference>
<dbReference type="PANTHER" id="PTHR43422:SF3">
    <property type="entry name" value="THIAMINE THIAZOLE SYNTHASE"/>
    <property type="match status" value="1"/>
</dbReference>
<dbReference type="Proteomes" id="UP000001844">
    <property type="component" value="Chromosome"/>
</dbReference>
<feature type="domain" description="FAD-binding" evidence="1">
    <location>
        <begin position="8"/>
        <end position="344"/>
    </location>
</feature>
<evidence type="ECO:0000259" key="1">
    <source>
        <dbReference type="Pfam" id="PF01494"/>
    </source>
</evidence>
<dbReference type="STRING" id="472759.Nhal_1771"/>
<dbReference type="HOGENOM" id="CLU_028028_2_0_6"/>
<dbReference type="PANTHER" id="PTHR43422">
    <property type="entry name" value="THIAMINE THIAZOLE SYNTHASE"/>
    <property type="match status" value="1"/>
</dbReference>
<proteinExistence type="predicted"/>
<dbReference type="RefSeq" id="WP_013032777.1">
    <property type="nucleotide sequence ID" value="NC_013960.1"/>
</dbReference>
<name>D5C300_NITHN</name>
<gene>
    <name evidence="2" type="ordered locus">Nhal_1771</name>
</gene>
<dbReference type="GO" id="GO:0071949">
    <property type="term" value="F:FAD binding"/>
    <property type="evidence" value="ECO:0007669"/>
    <property type="project" value="InterPro"/>
</dbReference>
<dbReference type="Gene3D" id="3.50.50.60">
    <property type="entry name" value="FAD/NAD(P)-binding domain"/>
    <property type="match status" value="1"/>
</dbReference>
<dbReference type="InterPro" id="IPR002938">
    <property type="entry name" value="FAD-bd"/>
</dbReference>
<dbReference type="eggNOG" id="COG0654">
    <property type="taxonomic scope" value="Bacteria"/>
</dbReference>
<dbReference type="GO" id="GO:0004497">
    <property type="term" value="F:monooxygenase activity"/>
    <property type="evidence" value="ECO:0007669"/>
    <property type="project" value="UniProtKB-KW"/>
</dbReference>
<dbReference type="Pfam" id="PF01494">
    <property type="entry name" value="FAD_binding_3"/>
    <property type="match status" value="1"/>
</dbReference>
<organism evidence="2 3">
    <name type="scientific">Nitrosococcus halophilus (strain Nc4)</name>
    <dbReference type="NCBI Taxonomy" id="472759"/>
    <lineage>
        <taxon>Bacteria</taxon>
        <taxon>Pseudomonadati</taxon>
        <taxon>Pseudomonadota</taxon>
        <taxon>Gammaproteobacteria</taxon>
        <taxon>Chromatiales</taxon>
        <taxon>Chromatiaceae</taxon>
        <taxon>Nitrosococcus</taxon>
    </lineage>
</organism>
<protein>
    <submittedName>
        <fullName evidence="2">Monooxygenase FAD-binding protein</fullName>
    </submittedName>
</protein>
<evidence type="ECO:0000313" key="2">
    <source>
        <dbReference type="EMBL" id="ADE14892.1"/>
    </source>
</evidence>
<dbReference type="OrthoDB" id="9790035at2"/>
<keyword evidence="2" id="KW-0560">Oxidoreductase</keyword>
<dbReference type="SUPFAM" id="SSF51905">
    <property type="entry name" value="FAD/NAD(P)-binding domain"/>
    <property type="match status" value="1"/>
</dbReference>